<protein>
    <submittedName>
        <fullName evidence="2">Uncharacterized protein</fullName>
    </submittedName>
</protein>
<name>A0A653K3S6_9GAMM</name>
<sequence length="47" mass="5642">MKVKEFIELLFNIIFRMLGQAGFEYFIIGFFLIILIFIIFDKVHKGK</sequence>
<organism evidence="2 3">
    <name type="scientific">Acinetobacter proteolyticus</name>
    <dbReference type="NCBI Taxonomy" id="1776741"/>
    <lineage>
        <taxon>Bacteria</taxon>
        <taxon>Pseudomonadati</taxon>
        <taxon>Pseudomonadota</taxon>
        <taxon>Gammaproteobacteria</taxon>
        <taxon>Moraxellales</taxon>
        <taxon>Moraxellaceae</taxon>
        <taxon>Acinetobacter</taxon>
    </lineage>
</organism>
<dbReference type="EMBL" id="CABWKZ010000014">
    <property type="protein sequence ID" value="VXA55496.1"/>
    <property type="molecule type" value="Genomic_DNA"/>
</dbReference>
<evidence type="ECO:0000256" key="1">
    <source>
        <dbReference type="SAM" id="Phobius"/>
    </source>
</evidence>
<keyword evidence="1" id="KW-1133">Transmembrane helix</keyword>
<proteinExistence type="predicted"/>
<keyword evidence="1" id="KW-0472">Membrane</keyword>
<gene>
    <name evidence="2" type="ORF">ACI8B_210284</name>
</gene>
<keyword evidence="1" id="KW-0812">Transmembrane</keyword>
<accession>A0A653K3S6</accession>
<dbReference type="Proteomes" id="UP000430404">
    <property type="component" value="Unassembled WGS sequence"/>
</dbReference>
<reference evidence="2 3" key="1">
    <citation type="submission" date="2019-10" db="EMBL/GenBank/DDBJ databases">
        <authorList>
            <person name="Karimi E."/>
        </authorList>
    </citation>
    <scope>NUCLEOTIDE SEQUENCE [LARGE SCALE GENOMIC DNA]</scope>
    <source>
        <strain evidence="2">Acinetobacter sp. 8BE</strain>
    </source>
</reference>
<evidence type="ECO:0000313" key="2">
    <source>
        <dbReference type="EMBL" id="VXA55496.1"/>
    </source>
</evidence>
<feature type="transmembrane region" description="Helical" evidence="1">
    <location>
        <begin position="21"/>
        <end position="40"/>
    </location>
</feature>
<dbReference type="AlphaFoldDB" id="A0A653K3S6"/>
<evidence type="ECO:0000313" key="3">
    <source>
        <dbReference type="Proteomes" id="UP000430404"/>
    </source>
</evidence>